<evidence type="ECO:0000313" key="1">
    <source>
        <dbReference type="EMBL" id="CAK64761.1"/>
    </source>
</evidence>
<protein>
    <submittedName>
        <fullName evidence="1">Uncharacterized protein</fullName>
    </submittedName>
</protein>
<accession>A0C1U4</accession>
<dbReference type="Proteomes" id="UP000000600">
    <property type="component" value="Unassembled WGS sequence"/>
</dbReference>
<evidence type="ECO:0000313" key="2">
    <source>
        <dbReference type="Proteomes" id="UP000000600"/>
    </source>
</evidence>
<dbReference type="HOGENOM" id="CLU_1477808_0_0_1"/>
<name>A0C1U4_PARTE</name>
<organism evidence="1 2">
    <name type="scientific">Paramecium tetraurelia</name>
    <dbReference type="NCBI Taxonomy" id="5888"/>
    <lineage>
        <taxon>Eukaryota</taxon>
        <taxon>Sar</taxon>
        <taxon>Alveolata</taxon>
        <taxon>Ciliophora</taxon>
        <taxon>Intramacronucleata</taxon>
        <taxon>Oligohymenophorea</taxon>
        <taxon>Peniculida</taxon>
        <taxon>Parameciidae</taxon>
        <taxon>Paramecium</taxon>
    </lineage>
</organism>
<dbReference type="KEGG" id="ptm:GSPATT00034238001"/>
<sequence>MSDPKQSQVKTQDLPKKKRMKDINLYSWPRIINTKYRQVCFNNIVNLTFSNTSASEQICFNSIFPWKLQQLQQECSLSEAQCDTIHLDVLIIFFYQSTIDQHKTIWGAIEPDNRLIKTILIYLQIKLRISKHIASYNKWNQRLLFCLSNCRLANIKFSVNSVVSPFHKLTQFSRSQLLIKIFG</sequence>
<dbReference type="GeneID" id="5017966"/>
<dbReference type="AlphaFoldDB" id="A0C1U4"/>
<dbReference type="InParanoid" id="A0C1U4"/>
<gene>
    <name evidence="1" type="ORF">GSPATT00034238001</name>
</gene>
<dbReference type="EMBL" id="CT868034">
    <property type="protein sequence ID" value="CAK64761.1"/>
    <property type="molecule type" value="Genomic_DNA"/>
</dbReference>
<reference evidence="1 2" key="1">
    <citation type="journal article" date="2006" name="Nature">
        <title>Global trends of whole-genome duplications revealed by the ciliate Paramecium tetraurelia.</title>
        <authorList>
            <consortium name="Genoscope"/>
            <person name="Aury J.-M."/>
            <person name="Jaillon O."/>
            <person name="Duret L."/>
            <person name="Noel B."/>
            <person name="Jubin C."/>
            <person name="Porcel B.M."/>
            <person name="Segurens B."/>
            <person name="Daubin V."/>
            <person name="Anthouard V."/>
            <person name="Aiach N."/>
            <person name="Arnaiz O."/>
            <person name="Billaut A."/>
            <person name="Beisson J."/>
            <person name="Blanc I."/>
            <person name="Bouhouche K."/>
            <person name="Camara F."/>
            <person name="Duharcourt S."/>
            <person name="Guigo R."/>
            <person name="Gogendeau D."/>
            <person name="Katinka M."/>
            <person name="Keller A.-M."/>
            <person name="Kissmehl R."/>
            <person name="Klotz C."/>
            <person name="Koll F."/>
            <person name="Le Moue A."/>
            <person name="Lepere C."/>
            <person name="Malinsky S."/>
            <person name="Nowacki M."/>
            <person name="Nowak J.K."/>
            <person name="Plattner H."/>
            <person name="Poulain J."/>
            <person name="Ruiz F."/>
            <person name="Serrano V."/>
            <person name="Zagulski M."/>
            <person name="Dessen P."/>
            <person name="Betermier M."/>
            <person name="Weissenbach J."/>
            <person name="Scarpelli C."/>
            <person name="Schachter V."/>
            <person name="Sperling L."/>
            <person name="Meyer E."/>
            <person name="Cohen J."/>
            <person name="Wincker P."/>
        </authorList>
    </citation>
    <scope>NUCLEOTIDE SEQUENCE [LARGE SCALE GENOMIC DNA]</scope>
    <source>
        <strain evidence="1 2">Stock d4-2</strain>
    </source>
</reference>
<dbReference type="RefSeq" id="XP_001432158.1">
    <property type="nucleotide sequence ID" value="XM_001432121.1"/>
</dbReference>
<proteinExistence type="predicted"/>
<keyword evidence="2" id="KW-1185">Reference proteome</keyword>